<reference evidence="1 2" key="1">
    <citation type="submission" date="2014-06" db="EMBL/GenBank/DDBJ databases">
        <title>Shewanella sp. YQH10.</title>
        <authorList>
            <person name="Liu Y."/>
            <person name="Zeng R."/>
        </authorList>
    </citation>
    <scope>NUCLEOTIDE SEQUENCE [LARGE SCALE GENOMIC DNA]</scope>
    <source>
        <strain evidence="1 2">YQH10</strain>
    </source>
</reference>
<name>A0A094JFS3_9GAMM</name>
<proteinExistence type="predicted"/>
<dbReference type="eggNOG" id="ENOG5032S6W">
    <property type="taxonomic scope" value="Bacteria"/>
</dbReference>
<dbReference type="InterPro" id="IPR047717">
    <property type="entry name" value="CC_star_Cory"/>
</dbReference>
<gene>
    <name evidence="1" type="ORF">HR45_06255</name>
</gene>
<dbReference type="STRING" id="1515746.HR45_06255"/>
<comment type="caution">
    <text evidence="1">The sequence shown here is derived from an EMBL/GenBank/DDBJ whole genome shotgun (WGS) entry which is preliminary data.</text>
</comment>
<protein>
    <submittedName>
        <fullName evidence="1">DNA helicase</fullName>
    </submittedName>
</protein>
<dbReference type="AlphaFoldDB" id="A0A094JFS3"/>
<sequence length="90" mass="10694">MKLEKIRRLIRDASQFAEEAYNAPFRSAVARARREQDDLFMLLIFSEMMGVPNPASYYTLELQPIMLEKFHDWHKRMGMPHSPLDQFKCC</sequence>
<keyword evidence="2" id="KW-1185">Reference proteome</keyword>
<organism evidence="1 2">
    <name type="scientific">Shewanella mangrovi</name>
    <dbReference type="NCBI Taxonomy" id="1515746"/>
    <lineage>
        <taxon>Bacteria</taxon>
        <taxon>Pseudomonadati</taxon>
        <taxon>Pseudomonadota</taxon>
        <taxon>Gammaproteobacteria</taxon>
        <taxon>Alteromonadales</taxon>
        <taxon>Shewanellaceae</taxon>
        <taxon>Shewanella</taxon>
    </lineage>
</organism>
<dbReference type="Proteomes" id="UP000029264">
    <property type="component" value="Unassembled WGS sequence"/>
</dbReference>
<keyword evidence="1" id="KW-0347">Helicase</keyword>
<accession>A0A094JFS3</accession>
<dbReference type="GO" id="GO:0004386">
    <property type="term" value="F:helicase activity"/>
    <property type="evidence" value="ECO:0007669"/>
    <property type="project" value="UniProtKB-KW"/>
</dbReference>
<dbReference type="OrthoDB" id="5358049at2"/>
<dbReference type="Pfam" id="PF25952">
    <property type="entry name" value="DUF7990"/>
    <property type="match status" value="1"/>
</dbReference>
<dbReference type="EMBL" id="JPEO01000003">
    <property type="protein sequence ID" value="KFZ38107.1"/>
    <property type="molecule type" value="Genomic_DNA"/>
</dbReference>
<keyword evidence="1" id="KW-0378">Hydrolase</keyword>
<evidence type="ECO:0000313" key="1">
    <source>
        <dbReference type="EMBL" id="KFZ38107.1"/>
    </source>
</evidence>
<keyword evidence="1" id="KW-0547">Nucleotide-binding</keyword>
<dbReference type="RefSeq" id="WP_037440817.1">
    <property type="nucleotide sequence ID" value="NZ_JPEO01000003.1"/>
</dbReference>
<keyword evidence="1" id="KW-0067">ATP-binding</keyword>
<evidence type="ECO:0000313" key="2">
    <source>
        <dbReference type="Proteomes" id="UP000029264"/>
    </source>
</evidence>
<dbReference type="InterPro" id="IPR058303">
    <property type="entry name" value="DUF7990"/>
</dbReference>
<dbReference type="NCBIfam" id="NF041419">
    <property type="entry name" value="CC_star_Cory"/>
    <property type="match status" value="1"/>
</dbReference>